<dbReference type="Proteomes" id="UP000509761">
    <property type="component" value="Chromosome"/>
</dbReference>
<organism evidence="1 2">
    <name type="scientific">Vreelandella titanicae</name>
    <dbReference type="NCBI Taxonomy" id="664683"/>
    <lineage>
        <taxon>Bacteria</taxon>
        <taxon>Pseudomonadati</taxon>
        <taxon>Pseudomonadota</taxon>
        <taxon>Gammaproteobacteria</taxon>
        <taxon>Oceanospirillales</taxon>
        <taxon>Halomonadaceae</taxon>
        <taxon>Vreelandella</taxon>
    </lineage>
</organism>
<name>A0AAP9NL34_9GAMM</name>
<evidence type="ECO:0000313" key="2">
    <source>
        <dbReference type="Proteomes" id="UP000509761"/>
    </source>
</evidence>
<protein>
    <submittedName>
        <fullName evidence="1">Uncharacterized protein</fullName>
    </submittedName>
</protein>
<keyword evidence="2" id="KW-1185">Reference proteome</keyword>
<proteinExistence type="predicted"/>
<dbReference type="EMBL" id="CP054580">
    <property type="protein sequence ID" value="QKS24224.1"/>
    <property type="molecule type" value="Genomic_DNA"/>
</dbReference>
<evidence type="ECO:0000313" key="1">
    <source>
        <dbReference type="EMBL" id="QKS24224.1"/>
    </source>
</evidence>
<reference evidence="1 2" key="1">
    <citation type="submission" date="2019-12" db="EMBL/GenBank/DDBJ databases">
        <title>Genome sequencing and assembly of endphytes of Porphyra tenera.</title>
        <authorList>
            <person name="Park J.M."/>
            <person name="Shin R."/>
            <person name="Jo S.H."/>
        </authorList>
    </citation>
    <scope>NUCLEOTIDE SEQUENCE [LARGE SCALE GENOMIC DNA]</scope>
    <source>
        <strain evidence="1 2">GPM3</strain>
    </source>
</reference>
<dbReference type="AlphaFoldDB" id="A0AAP9NL34"/>
<dbReference type="RefSeq" id="WP_022522819.1">
    <property type="nucleotide sequence ID" value="NZ_CP054580.1"/>
</dbReference>
<gene>
    <name evidence="1" type="ORF">FX987_01998</name>
</gene>
<accession>A0AAP9NL34</accession>
<sequence length="98" mass="10986">MSANEQFAEMFKPATQATGDEEMMRVVLRAQEYHQQVRDQIEGIIAMKDKGIRLGEESQFEAGSDLHKGFLTGLQIALHLMGEFPIKVEEACDAEEDA</sequence>